<dbReference type="EMBL" id="QXFX01002065">
    <property type="protein sequence ID" value="KAE9081165.1"/>
    <property type="molecule type" value="Genomic_DNA"/>
</dbReference>
<gene>
    <name evidence="3" type="ORF">PF004_g27422</name>
    <name evidence="2" type="ORF">PF010_g22098</name>
</gene>
<evidence type="ECO:0000313" key="4">
    <source>
        <dbReference type="Proteomes" id="UP000476176"/>
    </source>
</evidence>
<feature type="region of interest" description="Disordered" evidence="1">
    <location>
        <begin position="85"/>
        <end position="173"/>
    </location>
</feature>
<evidence type="ECO:0000313" key="2">
    <source>
        <dbReference type="EMBL" id="KAE9081165.1"/>
    </source>
</evidence>
<dbReference type="Proteomes" id="UP000476176">
    <property type="component" value="Unassembled WGS sequence"/>
</dbReference>
<dbReference type="Proteomes" id="UP000488956">
    <property type="component" value="Unassembled WGS sequence"/>
</dbReference>
<comment type="caution">
    <text evidence="2">The sequence shown here is derived from an EMBL/GenBank/DDBJ whole genome shotgun (WGS) entry which is preliminary data.</text>
</comment>
<evidence type="ECO:0000256" key="1">
    <source>
        <dbReference type="SAM" id="MobiDB-lite"/>
    </source>
</evidence>
<proteinExistence type="predicted"/>
<accession>A0A6G0KAA2</accession>
<dbReference type="AlphaFoldDB" id="A0A6G0KAA2"/>
<dbReference type="EMBL" id="QXGC01003981">
    <property type="protein sequence ID" value="KAE9171912.1"/>
    <property type="molecule type" value="Genomic_DNA"/>
</dbReference>
<evidence type="ECO:0000313" key="5">
    <source>
        <dbReference type="Proteomes" id="UP000488956"/>
    </source>
</evidence>
<protein>
    <submittedName>
        <fullName evidence="2">Uncharacterized protein</fullName>
    </submittedName>
</protein>
<evidence type="ECO:0000313" key="3">
    <source>
        <dbReference type="EMBL" id="KAE9171912.1"/>
    </source>
</evidence>
<organism evidence="2 5">
    <name type="scientific">Phytophthora fragariae</name>
    <dbReference type="NCBI Taxonomy" id="53985"/>
    <lineage>
        <taxon>Eukaryota</taxon>
        <taxon>Sar</taxon>
        <taxon>Stramenopiles</taxon>
        <taxon>Oomycota</taxon>
        <taxon>Peronosporomycetes</taxon>
        <taxon>Peronosporales</taxon>
        <taxon>Peronosporaceae</taxon>
        <taxon>Phytophthora</taxon>
    </lineage>
</organism>
<sequence>MINDILRSRERKTAREPSVGRHRSQDDDRRRENRSNEGTRSGFGRERRYRDNGRRRERREDSPYRSRITLVEALADVVTALNIRASDGDHEDSQSARGYERDATEAGGQRDTSYDADEYSDAESDSSEVSADAHGHVDATNDNERRGAAAGTFARPDNRRQSGGSNQFQRDREGRRQYGPCAVCNSPYHSVHYCDRRCKSCKQVHDAGKCDALRELTILLRMKVDKIDLTPELQSLVFGGHLN</sequence>
<feature type="region of interest" description="Disordered" evidence="1">
    <location>
        <begin position="1"/>
        <end position="63"/>
    </location>
</feature>
<name>A0A6G0KAA2_9STRA</name>
<feature type="compositionally biased region" description="Basic and acidic residues" evidence="1">
    <location>
        <begin position="131"/>
        <end position="147"/>
    </location>
</feature>
<reference evidence="4 5" key="1">
    <citation type="submission" date="2018-09" db="EMBL/GenBank/DDBJ databases">
        <title>Genomic investigation of the strawberry pathogen Phytophthora fragariae indicates pathogenicity is determined by transcriptional variation in three key races.</title>
        <authorList>
            <person name="Adams T.M."/>
            <person name="Armitage A.D."/>
            <person name="Sobczyk M.K."/>
            <person name="Bates H.J."/>
            <person name="Dunwell J.M."/>
            <person name="Nellist C.F."/>
            <person name="Harrison R.J."/>
        </authorList>
    </citation>
    <scope>NUCLEOTIDE SEQUENCE [LARGE SCALE GENOMIC DNA]</scope>
    <source>
        <strain evidence="3 4">BC-23</strain>
        <strain evidence="2 5">ONT-3</strain>
    </source>
</reference>
<feature type="compositionally biased region" description="Acidic residues" evidence="1">
    <location>
        <begin position="114"/>
        <end position="126"/>
    </location>
</feature>
<feature type="compositionally biased region" description="Basic and acidic residues" evidence="1">
    <location>
        <begin position="86"/>
        <end position="104"/>
    </location>
</feature>